<organism evidence="10 11">
    <name type="scientific">Nonomuraea jiangxiensis</name>
    <dbReference type="NCBI Taxonomy" id="633440"/>
    <lineage>
        <taxon>Bacteria</taxon>
        <taxon>Bacillati</taxon>
        <taxon>Actinomycetota</taxon>
        <taxon>Actinomycetes</taxon>
        <taxon>Streptosporangiales</taxon>
        <taxon>Streptosporangiaceae</taxon>
        <taxon>Nonomuraea</taxon>
    </lineage>
</organism>
<dbReference type="AlphaFoldDB" id="A0A1G8Q5X5"/>
<dbReference type="Pfam" id="PF00005">
    <property type="entry name" value="ABC_tran"/>
    <property type="match status" value="1"/>
</dbReference>
<dbReference type="GO" id="GO:0015421">
    <property type="term" value="F:ABC-type oligopeptide transporter activity"/>
    <property type="evidence" value="ECO:0007669"/>
    <property type="project" value="TreeGrafter"/>
</dbReference>
<evidence type="ECO:0000256" key="1">
    <source>
        <dbReference type="ARBA" id="ARBA00004651"/>
    </source>
</evidence>
<feature type="transmembrane region" description="Helical" evidence="7">
    <location>
        <begin position="357"/>
        <end position="377"/>
    </location>
</feature>
<evidence type="ECO:0000259" key="9">
    <source>
        <dbReference type="PROSITE" id="PS50929"/>
    </source>
</evidence>
<feature type="transmembrane region" description="Helical" evidence="7">
    <location>
        <begin position="21"/>
        <end position="41"/>
    </location>
</feature>
<feature type="transmembrane region" description="Helical" evidence="7">
    <location>
        <begin position="53"/>
        <end position="76"/>
    </location>
</feature>
<evidence type="ECO:0000256" key="7">
    <source>
        <dbReference type="SAM" id="Phobius"/>
    </source>
</evidence>
<dbReference type="InterPro" id="IPR036640">
    <property type="entry name" value="ABC1_TM_sf"/>
</dbReference>
<evidence type="ECO:0000256" key="4">
    <source>
        <dbReference type="ARBA" id="ARBA00022840"/>
    </source>
</evidence>
<dbReference type="InterPro" id="IPR027417">
    <property type="entry name" value="P-loop_NTPase"/>
</dbReference>
<reference evidence="10 11" key="1">
    <citation type="submission" date="2016-10" db="EMBL/GenBank/DDBJ databases">
        <authorList>
            <person name="de Groot N.N."/>
        </authorList>
    </citation>
    <scope>NUCLEOTIDE SEQUENCE [LARGE SCALE GENOMIC DNA]</scope>
    <source>
        <strain evidence="10 11">CGMCC 4.6533</strain>
    </source>
</reference>
<sequence>MKFRSAARALELARRAAPGHVAGYLALAALGGIAPLAIAWLTKAVIDHLAAGVMRWADVLGLTVALGVAGVVTALVPHAARYLRAETERLVTMESTARLYAAVDRFAGLRRFEDPEFLDHVQIARSAGVTSPGAVVDAGIGVVRALLLVSGFAGTLLLLGPWIAVAVLLSAVPAVLAELALSRRRAEMVARVGQAERRGLFYAGLLTDPDAAKEVRLFGVGPYLWRRMAEEISTINRAHRRIDRREVAVQGALAAFGAVVAGALLLWTVRSAVSGALTVGDVALVVAAVGAVQAALAGLVNEIVVAHQALLLFGHYLLVVDAAPDLPVRAEPRPAPPLRQGIELRDVWFRYADDQPWVLRGVNLVLAAGASTAVVGLNGAGKSTLVKLLCRLYDPVRGAVLWDGVDLRDLDPADLRTRIRAVFQDATAFDLTARENVAMGDLTALHDQSRIEGAARRAGVHDVLAALPQGYETLLTRLFFSEADREDPSTGVVLSGGQWQRLAIARGLVLDRPDLLILDEPSSALDAEAESEVHARLRAHRQGLTSLLISHRMGVVREADHIVVLSDGRIAEEGTHDDLIALDGAYARLFSVQAAGYRSSAPEAMA</sequence>
<dbReference type="SUPFAM" id="SSF90123">
    <property type="entry name" value="ABC transporter transmembrane region"/>
    <property type="match status" value="1"/>
</dbReference>
<evidence type="ECO:0000256" key="5">
    <source>
        <dbReference type="ARBA" id="ARBA00022989"/>
    </source>
</evidence>
<protein>
    <submittedName>
        <fullName evidence="10">ATP-binding cassette, subfamily B</fullName>
    </submittedName>
</protein>
<dbReference type="PROSITE" id="PS50893">
    <property type="entry name" value="ABC_TRANSPORTER_2"/>
    <property type="match status" value="1"/>
</dbReference>
<comment type="subcellular location">
    <subcellularLocation>
        <location evidence="1">Cell membrane</location>
        <topology evidence="1">Multi-pass membrane protein</topology>
    </subcellularLocation>
</comment>
<keyword evidence="4 10" id="KW-0067">ATP-binding</keyword>
<dbReference type="PANTHER" id="PTHR43394:SF1">
    <property type="entry name" value="ATP-BINDING CASSETTE SUB-FAMILY B MEMBER 10, MITOCHONDRIAL"/>
    <property type="match status" value="1"/>
</dbReference>
<evidence type="ECO:0000313" key="11">
    <source>
        <dbReference type="Proteomes" id="UP000199202"/>
    </source>
</evidence>
<feature type="transmembrane region" description="Helical" evidence="7">
    <location>
        <begin position="247"/>
        <end position="267"/>
    </location>
</feature>
<dbReference type="InterPro" id="IPR017871">
    <property type="entry name" value="ABC_transporter-like_CS"/>
</dbReference>
<dbReference type="RefSeq" id="WP_245765148.1">
    <property type="nucleotide sequence ID" value="NZ_FNDJ01000008.1"/>
</dbReference>
<dbReference type="InterPro" id="IPR011527">
    <property type="entry name" value="ABC1_TM_dom"/>
</dbReference>
<proteinExistence type="predicted"/>
<dbReference type="Gene3D" id="3.40.50.300">
    <property type="entry name" value="P-loop containing nucleotide triphosphate hydrolases"/>
    <property type="match status" value="1"/>
</dbReference>
<keyword evidence="2 7" id="KW-0812">Transmembrane</keyword>
<evidence type="ECO:0000256" key="2">
    <source>
        <dbReference type="ARBA" id="ARBA00022692"/>
    </source>
</evidence>
<dbReference type="PANTHER" id="PTHR43394">
    <property type="entry name" value="ATP-DEPENDENT PERMEASE MDL1, MITOCHONDRIAL"/>
    <property type="match status" value="1"/>
</dbReference>
<keyword evidence="3" id="KW-0547">Nucleotide-binding</keyword>
<evidence type="ECO:0000313" key="10">
    <source>
        <dbReference type="EMBL" id="SDJ00174.1"/>
    </source>
</evidence>
<dbReference type="InterPro" id="IPR003593">
    <property type="entry name" value="AAA+_ATPase"/>
</dbReference>
<accession>A0A1G8Q5X5</accession>
<dbReference type="GO" id="GO:0016887">
    <property type="term" value="F:ATP hydrolysis activity"/>
    <property type="evidence" value="ECO:0007669"/>
    <property type="project" value="InterPro"/>
</dbReference>
<dbReference type="GO" id="GO:0005524">
    <property type="term" value="F:ATP binding"/>
    <property type="evidence" value="ECO:0007669"/>
    <property type="project" value="UniProtKB-KW"/>
</dbReference>
<dbReference type="Gene3D" id="1.20.1560.10">
    <property type="entry name" value="ABC transporter type 1, transmembrane domain"/>
    <property type="match status" value="1"/>
</dbReference>
<feature type="transmembrane region" description="Helical" evidence="7">
    <location>
        <begin position="159"/>
        <end position="181"/>
    </location>
</feature>
<keyword evidence="6 7" id="KW-0472">Membrane</keyword>
<dbReference type="EMBL" id="FNDJ01000008">
    <property type="protein sequence ID" value="SDJ00174.1"/>
    <property type="molecule type" value="Genomic_DNA"/>
</dbReference>
<dbReference type="InterPro" id="IPR003439">
    <property type="entry name" value="ABC_transporter-like_ATP-bd"/>
</dbReference>
<dbReference type="Proteomes" id="UP000199202">
    <property type="component" value="Unassembled WGS sequence"/>
</dbReference>
<evidence type="ECO:0000256" key="3">
    <source>
        <dbReference type="ARBA" id="ARBA00022741"/>
    </source>
</evidence>
<dbReference type="STRING" id="633440.SAMN05421869_108139"/>
<dbReference type="PROSITE" id="PS00211">
    <property type="entry name" value="ABC_TRANSPORTER_1"/>
    <property type="match status" value="1"/>
</dbReference>
<gene>
    <name evidence="10" type="ORF">SAMN05421869_108139</name>
</gene>
<dbReference type="PROSITE" id="PS50929">
    <property type="entry name" value="ABC_TM1F"/>
    <property type="match status" value="1"/>
</dbReference>
<feature type="transmembrane region" description="Helical" evidence="7">
    <location>
        <begin position="134"/>
        <end position="153"/>
    </location>
</feature>
<dbReference type="InterPro" id="IPR039421">
    <property type="entry name" value="Type_1_exporter"/>
</dbReference>
<feature type="domain" description="ABC transporter" evidence="8">
    <location>
        <begin position="342"/>
        <end position="592"/>
    </location>
</feature>
<dbReference type="GO" id="GO:0005886">
    <property type="term" value="C:plasma membrane"/>
    <property type="evidence" value="ECO:0007669"/>
    <property type="project" value="UniProtKB-SubCell"/>
</dbReference>
<feature type="domain" description="ABC transmembrane type-1" evidence="9">
    <location>
        <begin position="25"/>
        <end position="308"/>
    </location>
</feature>
<keyword evidence="11" id="KW-1185">Reference proteome</keyword>
<evidence type="ECO:0000259" key="8">
    <source>
        <dbReference type="PROSITE" id="PS50893"/>
    </source>
</evidence>
<dbReference type="SMART" id="SM00382">
    <property type="entry name" value="AAA"/>
    <property type="match status" value="1"/>
</dbReference>
<keyword evidence="5 7" id="KW-1133">Transmembrane helix</keyword>
<name>A0A1G8Q5X5_9ACTN</name>
<evidence type="ECO:0000256" key="6">
    <source>
        <dbReference type="ARBA" id="ARBA00023136"/>
    </source>
</evidence>
<dbReference type="SUPFAM" id="SSF52540">
    <property type="entry name" value="P-loop containing nucleoside triphosphate hydrolases"/>
    <property type="match status" value="1"/>
</dbReference>